<dbReference type="EMBL" id="CP097510">
    <property type="protein sequence ID" value="URE31169.1"/>
    <property type="molecule type" value="Genomic_DNA"/>
</dbReference>
<evidence type="ECO:0000313" key="3">
    <source>
        <dbReference type="Proteomes" id="UP001055439"/>
    </source>
</evidence>
<gene>
    <name evidence="2" type="ORF">MUK42_16085</name>
</gene>
<feature type="signal peptide" evidence="1">
    <location>
        <begin position="1"/>
        <end position="17"/>
    </location>
</feature>
<dbReference type="AlphaFoldDB" id="A0A9E7HB39"/>
<name>A0A9E7HB39_9LILI</name>
<accession>A0A9E7HB39</accession>
<evidence type="ECO:0000313" key="2">
    <source>
        <dbReference type="EMBL" id="URE31169.1"/>
    </source>
</evidence>
<keyword evidence="1" id="KW-0732">Signal</keyword>
<keyword evidence="3" id="KW-1185">Reference proteome</keyword>
<evidence type="ECO:0000256" key="1">
    <source>
        <dbReference type="SAM" id="SignalP"/>
    </source>
</evidence>
<sequence>MEVSMLVLLVLAYGVRVGVDKRYKIWCCIGNQLALHSLACLPRLRDEVVHNAMVEGQEALSSHHRLAPVDDGLDGFLPFLHSPRIGAGLSIHARAVIALGLALRKEIALLLVAAEKIPRFGAIDVSEGYSVAREGRTDDPVGEVVDHEFLRRGKEPVATWNLVDGLHGREEMSEEKGRTEERFEDHEDGGIYIGSSGIGPKRVIMSPCMPIRSDLSTTPGLFHIEAPSAYSSSTAYTTITRDQTCWPSTSLSLRDPASRSPPSVLLAEHWLERPLLSMKYIDLRDICSHATKSIDDDEEETFATVVESLQVLSGINRRSTIGMVLQVVSVSSDIKKASTSLVKKASSV</sequence>
<organism evidence="2 3">
    <name type="scientific">Musa troglodytarum</name>
    <name type="common">fe'i banana</name>
    <dbReference type="NCBI Taxonomy" id="320322"/>
    <lineage>
        <taxon>Eukaryota</taxon>
        <taxon>Viridiplantae</taxon>
        <taxon>Streptophyta</taxon>
        <taxon>Embryophyta</taxon>
        <taxon>Tracheophyta</taxon>
        <taxon>Spermatophyta</taxon>
        <taxon>Magnoliopsida</taxon>
        <taxon>Liliopsida</taxon>
        <taxon>Zingiberales</taxon>
        <taxon>Musaceae</taxon>
        <taxon>Musa</taxon>
    </lineage>
</organism>
<dbReference type="Proteomes" id="UP001055439">
    <property type="component" value="Chromosome 8"/>
</dbReference>
<protein>
    <submittedName>
        <fullName evidence="2">Uncharacterized protein</fullName>
    </submittedName>
</protein>
<proteinExistence type="predicted"/>
<feature type="chain" id="PRO_5039250256" evidence="1">
    <location>
        <begin position="18"/>
        <end position="348"/>
    </location>
</feature>
<reference evidence="2" key="1">
    <citation type="submission" date="2022-05" db="EMBL/GenBank/DDBJ databases">
        <title>The Musa troglodytarum L. genome provides insights into the mechanism of non-climacteric behaviour and enrichment of carotenoids.</title>
        <authorList>
            <person name="Wang J."/>
        </authorList>
    </citation>
    <scope>NUCLEOTIDE SEQUENCE</scope>
    <source>
        <tissue evidence="2">Leaf</tissue>
    </source>
</reference>